<evidence type="ECO:0000256" key="2">
    <source>
        <dbReference type="ARBA" id="ARBA00022598"/>
    </source>
</evidence>
<dbReference type="GO" id="GO:0051301">
    <property type="term" value="P:cell division"/>
    <property type="evidence" value="ECO:0007669"/>
    <property type="project" value="InterPro"/>
</dbReference>
<dbReference type="SUPFAM" id="SSF53244">
    <property type="entry name" value="MurD-like peptide ligases, peptide-binding domain"/>
    <property type="match status" value="1"/>
</dbReference>
<organism evidence="5">
    <name type="scientific">Thiolapillus brandeum</name>
    <dbReference type="NCBI Taxonomy" id="1076588"/>
    <lineage>
        <taxon>Bacteria</taxon>
        <taxon>Pseudomonadati</taxon>
        <taxon>Pseudomonadota</taxon>
        <taxon>Gammaproteobacteria</taxon>
        <taxon>Chromatiales</taxon>
        <taxon>Sedimenticolaceae</taxon>
        <taxon>Thiolapillus</taxon>
    </lineage>
</organism>
<dbReference type="EC" id="6.3.2.9" evidence="5"/>
<dbReference type="Gene3D" id="3.90.190.20">
    <property type="entry name" value="Mur ligase, C-terminal domain"/>
    <property type="match status" value="1"/>
</dbReference>
<dbReference type="GO" id="GO:0008360">
    <property type="term" value="P:regulation of cell shape"/>
    <property type="evidence" value="ECO:0007669"/>
    <property type="project" value="InterPro"/>
</dbReference>
<dbReference type="InterPro" id="IPR036615">
    <property type="entry name" value="Mur_ligase_C_dom_sf"/>
</dbReference>
<dbReference type="InterPro" id="IPR005762">
    <property type="entry name" value="MurD"/>
</dbReference>
<keyword evidence="1" id="KW-0963">Cytoplasm</keyword>
<keyword evidence="4" id="KW-0067">ATP-binding</keyword>
<dbReference type="GO" id="GO:0005524">
    <property type="term" value="F:ATP binding"/>
    <property type="evidence" value="ECO:0007669"/>
    <property type="project" value="UniProtKB-KW"/>
</dbReference>
<evidence type="ECO:0000256" key="1">
    <source>
        <dbReference type="ARBA" id="ARBA00022490"/>
    </source>
</evidence>
<accession>A0A831W951</accession>
<name>A0A831W951_9GAMM</name>
<dbReference type="Proteomes" id="UP000886339">
    <property type="component" value="Unassembled WGS sequence"/>
</dbReference>
<dbReference type="PANTHER" id="PTHR43692">
    <property type="entry name" value="UDP-N-ACETYLMURAMOYLALANINE--D-GLUTAMATE LIGASE"/>
    <property type="match status" value="1"/>
</dbReference>
<proteinExistence type="predicted"/>
<dbReference type="AlphaFoldDB" id="A0A831W951"/>
<dbReference type="GO" id="GO:0005737">
    <property type="term" value="C:cytoplasm"/>
    <property type="evidence" value="ECO:0007669"/>
    <property type="project" value="InterPro"/>
</dbReference>
<dbReference type="EMBL" id="DRLF01000417">
    <property type="protein sequence ID" value="HEC07593.1"/>
    <property type="molecule type" value="Genomic_DNA"/>
</dbReference>
<reference evidence="5" key="1">
    <citation type="journal article" date="2020" name="mSystems">
        <title>Genome- and Community-Level Interaction Insights into Carbon Utilization and Element Cycling Functions of Hydrothermarchaeota in Hydrothermal Sediment.</title>
        <authorList>
            <person name="Zhou Z."/>
            <person name="Liu Y."/>
            <person name="Xu W."/>
            <person name="Pan J."/>
            <person name="Luo Z.H."/>
            <person name="Li M."/>
        </authorList>
    </citation>
    <scope>NUCLEOTIDE SEQUENCE [LARGE SCALE GENOMIC DNA]</scope>
    <source>
        <strain evidence="5">HyVt-458</strain>
    </source>
</reference>
<comment type="caution">
    <text evidence="5">The sequence shown here is derived from an EMBL/GenBank/DDBJ whole genome shotgun (WGS) entry which is preliminary data.</text>
</comment>
<dbReference type="GO" id="GO:0008764">
    <property type="term" value="F:UDP-N-acetylmuramoylalanine-D-glutamate ligase activity"/>
    <property type="evidence" value="ECO:0007669"/>
    <property type="project" value="UniProtKB-EC"/>
</dbReference>
<keyword evidence="3" id="KW-0547">Nucleotide-binding</keyword>
<feature type="non-terminal residue" evidence="5">
    <location>
        <position position="1"/>
    </location>
</feature>
<gene>
    <name evidence="5" type="primary">murD</name>
    <name evidence="5" type="ORF">ENJ12_12115</name>
</gene>
<keyword evidence="2 5" id="KW-0436">Ligase</keyword>
<protein>
    <submittedName>
        <fullName evidence="5">UDP-N-acetylmuramoyl-L-alanine--D-glutamate ligase</fullName>
        <ecNumber evidence="5">6.3.2.9</ecNumber>
    </submittedName>
</protein>
<sequence>RDRRQIGDLLNASVRTVEADDMDEAVTLAAGLAVPGDRVLLSPACASFDMFDGFEHRGRVFREAVGRLCS</sequence>
<dbReference type="PANTHER" id="PTHR43692:SF1">
    <property type="entry name" value="UDP-N-ACETYLMURAMOYLALANINE--D-GLUTAMATE LIGASE"/>
    <property type="match status" value="1"/>
</dbReference>
<evidence type="ECO:0000256" key="3">
    <source>
        <dbReference type="ARBA" id="ARBA00022741"/>
    </source>
</evidence>
<evidence type="ECO:0000256" key="4">
    <source>
        <dbReference type="ARBA" id="ARBA00022840"/>
    </source>
</evidence>
<evidence type="ECO:0000313" key="5">
    <source>
        <dbReference type="EMBL" id="HEC07593.1"/>
    </source>
</evidence>